<dbReference type="RefSeq" id="WP_188448116.1">
    <property type="nucleotide sequence ID" value="NZ_BMFO01000002.1"/>
</dbReference>
<dbReference type="Proteomes" id="UP000632858">
    <property type="component" value="Unassembled WGS sequence"/>
</dbReference>
<sequence length="132" mass="14023">MTKSLMASFAAWLMLTSAPLHAESWQCRNTVEVQCHAGECAAETDGITPLDVRFDADGGFSVCAYTGCWDGTGKAVRNPPHLLISAAQVDWSDPSRADENRSDVVIAFDSADGIALVKAGVFALPMACSRSL</sequence>
<evidence type="ECO:0000256" key="1">
    <source>
        <dbReference type="SAM" id="SignalP"/>
    </source>
</evidence>
<feature type="signal peptide" evidence="1">
    <location>
        <begin position="1"/>
        <end position="22"/>
    </location>
</feature>
<evidence type="ECO:0000313" key="2">
    <source>
        <dbReference type="EMBL" id="GGF88772.1"/>
    </source>
</evidence>
<keyword evidence="3" id="KW-1185">Reference proteome</keyword>
<evidence type="ECO:0008006" key="4">
    <source>
        <dbReference type="Google" id="ProtNLM"/>
    </source>
</evidence>
<name>A0A917CIS4_9GAMM</name>
<gene>
    <name evidence="2" type="ORF">GCM10010960_08300</name>
</gene>
<dbReference type="EMBL" id="BMFO01000002">
    <property type="protein sequence ID" value="GGF88772.1"/>
    <property type="molecule type" value="Genomic_DNA"/>
</dbReference>
<proteinExistence type="predicted"/>
<reference evidence="2" key="2">
    <citation type="submission" date="2020-09" db="EMBL/GenBank/DDBJ databases">
        <authorList>
            <person name="Sun Q."/>
            <person name="Zhou Y."/>
        </authorList>
    </citation>
    <scope>NUCLEOTIDE SEQUENCE</scope>
    <source>
        <strain evidence="2">CGMCC 1.12726</strain>
    </source>
</reference>
<organism evidence="2 3">
    <name type="scientific">Arenimonas maotaiensis</name>
    <dbReference type="NCBI Taxonomy" id="1446479"/>
    <lineage>
        <taxon>Bacteria</taxon>
        <taxon>Pseudomonadati</taxon>
        <taxon>Pseudomonadota</taxon>
        <taxon>Gammaproteobacteria</taxon>
        <taxon>Lysobacterales</taxon>
        <taxon>Lysobacteraceae</taxon>
        <taxon>Arenimonas</taxon>
    </lineage>
</organism>
<dbReference type="AlphaFoldDB" id="A0A917CIS4"/>
<protein>
    <recommendedName>
        <fullName evidence="4">Secreted protein</fullName>
    </recommendedName>
</protein>
<keyword evidence="1" id="KW-0732">Signal</keyword>
<accession>A0A917CIS4</accession>
<feature type="chain" id="PRO_5037528136" description="Secreted protein" evidence="1">
    <location>
        <begin position="23"/>
        <end position="132"/>
    </location>
</feature>
<reference evidence="2" key="1">
    <citation type="journal article" date="2014" name="Int. J. Syst. Evol. Microbiol.">
        <title>Complete genome sequence of Corynebacterium casei LMG S-19264T (=DSM 44701T), isolated from a smear-ripened cheese.</title>
        <authorList>
            <consortium name="US DOE Joint Genome Institute (JGI-PGF)"/>
            <person name="Walter F."/>
            <person name="Albersmeier A."/>
            <person name="Kalinowski J."/>
            <person name="Ruckert C."/>
        </authorList>
    </citation>
    <scope>NUCLEOTIDE SEQUENCE</scope>
    <source>
        <strain evidence="2">CGMCC 1.12726</strain>
    </source>
</reference>
<evidence type="ECO:0000313" key="3">
    <source>
        <dbReference type="Proteomes" id="UP000632858"/>
    </source>
</evidence>
<comment type="caution">
    <text evidence="2">The sequence shown here is derived from an EMBL/GenBank/DDBJ whole genome shotgun (WGS) entry which is preliminary data.</text>
</comment>